<dbReference type="RefSeq" id="XP_066714752.1">
    <property type="nucleotide sequence ID" value="XM_066859265.1"/>
</dbReference>
<sequence>MGDSADNAMKKAQMKAKKVLTHCPRLPPEIWATIFDMFLEDEGNEREFVIHDDKPCLLPDIRLVSPLLSLNTQSRDAALKHYSTKLTVYDIYQEGEVFSFFPMGHLYVNLKKMGDGVIRLIDRVDHVLHIDPDHMHFQQTFTDGYHYCAFLGSLTERLPDGLLPIEGLPHYYE</sequence>
<protein>
    <submittedName>
        <fullName evidence="1">Uncharacterized protein</fullName>
    </submittedName>
</protein>
<keyword evidence="2" id="KW-1185">Reference proteome</keyword>
<gene>
    <name evidence="1" type="ORF">PG994_007856</name>
</gene>
<reference evidence="1 2" key="1">
    <citation type="submission" date="2023-01" db="EMBL/GenBank/DDBJ databases">
        <title>Analysis of 21 Apiospora genomes using comparative genomics revels a genus with tremendous synthesis potential of carbohydrate active enzymes and secondary metabolites.</title>
        <authorList>
            <person name="Sorensen T."/>
        </authorList>
    </citation>
    <scope>NUCLEOTIDE SEQUENCE [LARGE SCALE GENOMIC DNA]</scope>
    <source>
        <strain evidence="1 2">CBS 135458</strain>
    </source>
</reference>
<evidence type="ECO:0000313" key="2">
    <source>
        <dbReference type="Proteomes" id="UP001480595"/>
    </source>
</evidence>
<dbReference type="Proteomes" id="UP001480595">
    <property type="component" value="Unassembled WGS sequence"/>
</dbReference>
<organism evidence="1 2">
    <name type="scientific">Apiospora phragmitis</name>
    <dbReference type="NCBI Taxonomy" id="2905665"/>
    <lineage>
        <taxon>Eukaryota</taxon>
        <taxon>Fungi</taxon>
        <taxon>Dikarya</taxon>
        <taxon>Ascomycota</taxon>
        <taxon>Pezizomycotina</taxon>
        <taxon>Sordariomycetes</taxon>
        <taxon>Xylariomycetidae</taxon>
        <taxon>Amphisphaeriales</taxon>
        <taxon>Apiosporaceae</taxon>
        <taxon>Apiospora</taxon>
    </lineage>
</organism>
<evidence type="ECO:0000313" key="1">
    <source>
        <dbReference type="EMBL" id="KAK8061490.1"/>
    </source>
</evidence>
<comment type="caution">
    <text evidence="1">The sequence shown here is derived from an EMBL/GenBank/DDBJ whole genome shotgun (WGS) entry which is preliminary data.</text>
</comment>
<name>A0ABR1UTX6_9PEZI</name>
<dbReference type="EMBL" id="JAQQWL010000008">
    <property type="protein sequence ID" value="KAK8061490.1"/>
    <property type="molecule type" value="Genomic_DNA"/>
</dbReference>
<accession>A0ABR1UTX6</accession>
<proteinExistence type="predicted"/>
<dbReference type="GeneID" id="92092328"/>